<dbReference type="PANTHER" id="PTHR33840:SF1">
    <property type="entry name" value="TLE1 PHOSPHOLIPASE DOMAIN-CONTAINING PROTEIN"/>
    <property type="match status" value="1"/>
</dbReference>
<dbReference type="SUPFAM" id="SSF52540">
    <property type="entry name" value="P-loop containing nucleoside triphosphate hydrolases"/>
    <property type="match status" value="1"/>
</dbReference>
<reference evidence="5" key="1">
    <citation type="journal article" date="2013" name="PLoS Pathog.">
        <title>Deciphering the cryptic genome: genome-wide analyses of the rice pathogen Fusarium fujikuroi reveal complex regulation of secondary metabolism and novel metabolites.</title>
        <authorList>
            <person name="Wiemann P."/>
            <person name="Sieber C.M."/>
            <person name="von Bargen K.W."/>
            <person name="Studt L."/>
            <person name="Niehaus E.M."/>
            <person name="Espino J.J."/>
            <person name="Huss K."/>
            <person name="Michielse C.B."/>
            <person name="Albermann S."/>
            <person name="Wagner D."/>
            <person name="Bergner S.V."/>
            <person name="Connolly L.R."/>
            <person name="Fischer A."/>
            <person name="Reuter G."/>
            <person name="Kleigrewe K."/>
            <person name="Bald T."/>
            <person name="Wingfield B.D."/>
            <person name="Ophir R."/>
            <person name="Freeman S."/>
            <person name="Hippler M."/>
            <person name="Smith K.M."/>
            <person name="Brown D.W."/>
            <person name="Proctor R.H."/>
            <person name="Munsterkotter M."/>
            <person name="Freitag M."/>
            <person name="Humpf H.U."/>
            <person name="Guldener U."/>
            <person name="Tudzynski B."/>
        </authorList>
    </citation>
    <scope>NUCLEOTIDE SEQUENCE [LARGE SCALE GENOMIC DNA]</scope>
    <source>
        <strain evidence="5">CBS 195.34 / IMI 58289 / NRRL A-6831</strain>
    </source>
</reference>
<name>S0EMG6_GIBF5</name>
<dbReference type="InterPro" id="IPR006073">
    <property type="entry name" value="GTP-bd"/>
</dbReference>
<evidence type="ECO:0000259" key="2">
    <source>
        <dbReference type="Pfam" id="PF01926"/>
    </source>
</evidence>
<dbReference type="PANTHER" id="PTHR33840">
    <property type="match status" value="1"/>
</dbReference>
<keyword evidence="5" id="KW-1185">Reference proteome</keyword>
<dbReference type="STRING" id="1279085.S0EMG6"/>
<dbReference type="AlphaFoldDB" id="S0EMG6"/>
<dbReference type="Gene3D" id="3.40.50.300">
    <property type="entry name" value="P-loop containing nucleotide triphosphate hydrolases"/>
    <property type="match status" value="1"/>
</dbReference>
<protein>
    <recommendedName>
        <fullName evidence="6">DUF2235 domain-containing protein</fullName>
    </recommendedName>
</protein>
<proteinExistence type="predicted"/>
<sequence>MSQSVPVRLIICVDGTWCEPDGAHGNRNHNITNVYRLYTSIHKGECEERSGKRFNQVKKYYRGIAAEDGISYSERLLAGILGGPCIDQIRDVYEYICHTTSDNDEVWLYGFSRGAYVVRAVAGLLHYIRAISSAGMPSFGEDFKLALKVYKKLQQQKQLGEGQIHDMFEARTRPAPIIQFVGVFDTVKAVQDERLYDISLNLSIQHLRHALALNEDRQRFAPEYIYPNFNNRTQRLEKRTFVQAWFIGAHIDIGGSAKMDGLSLYPLQWMLIESQSQGLKLKFDGDFGGRSRLESPLRLTGLEADNEAWECSTNNGLVIRMKDIRHIHQDETSQRRYEVHLHRPRGKLWIRRHREPFGENGELNGYCKFGAQGTIIHPSVYLILDQFMHVSLDSKHFPFYQVLHQWRYNTLGQKDDLRNGCFWNEPGEVVGIEDPGAIRVLVCGNCGVGKSSLINKVFGVTVAAVSHRTRGIHQINDELSWKDRPDLIVHDSGGFEAGGDDELRCVQDFLKKKSSETDLDKRLHVIWYVWWLSKQTHFHFGLLKPEQAAQDKLFKALSTYAQDVPIVAIATKKDQFLGAKWAEERRNLENRNEAVTLEKLDLYAAKEMQDELCQIDEDLKRIGHFDELVTVSKDDDKSIGSLSLATAQLFTHERVRLLYIRAQATRLDLKVDLALAETMKIYRRALISSSSIGAVPGAMATNRTAAAIDVCRTIVTSFGISTITPQTIFEICKANLWDDMGNNIRTTIAEICAVVGLGATVVTGGMPFFLLPMATNIPLVVKATARLVLMLACDVILILTRAFREAAVKSITKPERRDVENAAVAYRQHCHQVHLRVKNALSNVFKCYQTGQVETMMTQTIEKFKCTVLEGVGAPLPHNFRRDYSEKEVSDSDTSDVHSGSSSALAGVSRESKF</sequence>
<dbReference type="GeneID" id="35407558"/>
<dbReference type="InterPro" id="IPR029058">
    <property type="entry name" value="AB_hydrolase_fold"/>
</dbReference>
<evidence type="ECO:0008006" key="6">
    <source>
        <dbReference type="Google" id="ProtNLM"/>
    </source>
</evidence>
<dbReference type="Pfam" id="PF01926">
    <property type="entry name" value="MMR_HSR1"/>
    <property type="match status" value="1"/>
</dbReference>
<dbReference type="HOGENOM" id="CLU_304609_0_0_1"/>
<dbReference type="InterPro" id="IPR027417">
    <property type="entry name" value="P-loop_NTPase"/>
</dbReference>
<feature type="region of interest" description="Disordered" evidence="1">
    <location>
        <begin position="883"/>
        <end position="914"/>
    </location>
</feature>
<dbReference type="VEuPathDB" id="FungiDB:FFUJ_14106"/>
<feature type="domain" description="G" evidence="2">
    <location>
        <begin position="439"/>
        <end position="526"/>
    </location>
</feature>
<dbReference type="InterPro" id="IPR018712">
    <property type="entry name" value="Tle1-like_cat"/>
</dbReference>
<dbReference type="Pfam" id="PF09994">
    <property type="entry name" value="T6SS_Tle1-like_cat"/>
    <property type="match status" value="1"/>
</dbReference>
<dbReference type="EMBL" id="HF679034">
    <property type="protein sequence ID" value="CCT76258.1"/>
    <property type="molecule type" value="Genomic_DNA"/>
</dbReference>
<dbReference type="Proteomes" id="UP000016800">
    <property type="component" value="Chromosome XII"/>
</dbReference>
<dbReference type="SUPFAM" id="SSF53474">
    <property type="entry name" value="alpha/beta-Hydrolases"/>
    <property type="match status" value="1"/>
</dbReference>
<evidence type="ECO:0000313" key="5">
    <source>
        <dbReference type="Proteomes" id="UP000016800"/>
    </source>
</evidence>
<evidence type="ECO:0000256" key="1">
    <source>
        <dbReference type="SAM" id="MobiDB-lite"/>
    </source>
</evidence>
<dbReference type="CDD" id="cd00882">
    <property type="entry name" value="Ras_like_GTPase"/>
    <property type="match status" value="1"/>
</dbReference>
<feature type="domain" description="T6SS Phospholipase effector Tle1-like catalytic" evidence="3">
    <location>
        <begin position="8"/>
        <end position="271"/>
    </location>
</feature>
<dbReference type="GO" id="GO:0005525">
    <property type="term" value="F:GTP binding"/>
    <property type="evidence" value="ECO:0007669"/>
    <property type="project" value="InterPro"/>
</dbReference>
<accession>S0EMG6</accession>
<gene>
    <name evidence="4" type="ORF">FFUJ_14106</name>
</gene>
<dbReference type="RefSeq" id="XP_023438304.1">
    <property type="nucleotide sequence ID" value="XM_023571261.1"/>
</dbReference>
<organism evidence="4 5">
    <name type="scientific">Gibberella fujikuroi (strain CBS 195.34 / IMI 58289 / NRRL A-6831)</name>
    <name type="common">Bakanae and foot rot disease fungus</name>
    <name type="synonym">Fusarium fujikuroi</name>
    <dbReference type="NCBI Taxonomy" id="1279085"/>
    <lineage>
        <taxon>Eukaryota</taxon>
        <taxon>Fungi</taxon>
        <taxon>Dikarya</taxon>
        <taxon>Ascomycota</taxon>
        <taxon>Pezizomycotina</taxon>
        <taxon>Sordariomycetes</taxon>
        <taxon>Hypocreomycetidae</taxon>
        <taxon>Hypocreales</taxon>
        <taxon>Nectriaceae</taxon>
        <taxon>Fusarium</taxon>
        <taxon>Fusarium fujikuroi species complex</taxon>
    </lineage>
</organism>
<evidence type="ECO:0000313" key="4">
    <source>
        <dbReference type="EMBL" id="CCT76258.1"/>
    </source>
</evidence>
<evidence type="ECO:0000259" key="3">
    <source>
        <dbReference type="Pfam" id="PF09994"/>
    </source>
</evidence>